<dbReference type="InterPro" id="IPR005804">
    <property type="entry name" value="FA_desaturase_dom"/>
</dbReference>
<dbReference type="Proteomes" id="UP000006838">
    <property type="component" value="Chromosome"/>
</dbReference>
<evidence type="ECO:0000256" key="3">
    <source>
        <dbReference type="ARBA" id="ARBA00022692"/>
    </source>
</evidence>
<evidence type="ECO:0000256" key="5">
    <source>
        <dbReference type="ARBA" id="ARBA00022989"/>
    </source>
</evidence>
<keyword evidence="8" id="KW-0443">Lipid metabolism</keyword>
<feature type="transmembrane region" description="Helical" evidence="10">
    <location>
        <begin position="134"/>
        <end position="156"/>
    </location>
</feature>
<dbReference type="RefSeq" id="WP_002813077.1">
    <property type="nucleotide sequence ID" value="NC_007484.1"/>
</dbReference>
<evidence type="ECO:0000259" key="11">
    <source>
        <dbReference type="Pfam" id="PF00487"/>
    </source>
</evidence>
<dbReference type="PANTHER" id="PTHR11351">
    <property type="entry name" value="ACYL-COA DESATURASE"/>
    <property type="match status" value="1"/>
</dbReference>
<dbReference type="Pfam" id="PF01610">
    <property type="entry name" value="DDE_Tnp_ISL3"/>
    <property type="match status" value="1"/>
</dbReference>
<keyword evidence="5 10" id="KW-1133">Transmembrane helix</keyword>
<keyword evidence="3 10" id="KW-0812">Transmembrane</keyword>
<proteinExistence type="inferred from homology"/>
<protein>
    <submittedName>
        <fullName evidence="13">Fatty acid desaturase</fullName>
    </submittedName>
</protein>
<dbReference type="Pfam" id="PF00487">
    <property type="entry name" value="FA_desaturase"/>
    <property type="match status" value="1"/>
</dbReference>
<feature type="domain" description="Fatty acid desaturase" evidence="11">
    <location>
        <begin position="10"/>
        <end position="212"/>
    </location>
</feature>
<evidence type="ECO:0000313" key="13">
    <source>
        <dbReference type="EMBL" id="ABA59095.1"/>
    </source>
</evidence>
<keyword evidence="4" id="KW-0276">Fatty acid metabolism</keyword>
<dbReference type="InterPro" id="IPR002560">
    <property type="entry name" value="Transposase_DDE"/>
</dbReference>
<keyword evidence="7" id="KW-0408">Iron</keyword>
<evidence type="ECO:0000256" key="10">
    <source>
        <dbReference type="SAM" id="Phobius"/>
    </source>
</evidence>
<organism evidence="13 14">
    <name type="scientific">Nitrosococcus oceani (strain ATCC 19707 / BCRC 17464 / JCM 30415 / NCIMB 11848 / C-107)</name>
    <dbReference type="NCBI Taxonomy" id="323261"/>
    <lineage>
        <taxon>Bacteria</taxon>
        <taxon>Pseudomonadati</taxon>
        <taxon>Pseudomonadota</taxon>
        <taxon>Gammaproteobacteria</taxon>
        <taxon>Chromatiales</taxon>
        <taxon>Chromatiaceae</taxon>
        <taxon>Nitrosococcus</taxon>
    </lineage>
</organism>
<evidence type="ECO:0000256" key="8">
    <source>
        <dbReference type="ARBA" id="ARBA00023098"/>
    </source>
</evidence>
<feature type="transmembrane region" description="Helical" evidence="10">
    <location>
        <begin position="12"/>
        <end position="32"/>
    </location>
</feature>
<dbReference type="GO" id="GO:0016020">
    <property type="term" value="C:membrane"/>
    <property type="evidence" value="ECO:0007669"/>
    <property type="project" value="UniProtKB-SubCell"/>
</dbReference>
<evidence type="ECO:0000256" key="2">
    <source>
        <dbReference type="ARBA" id="ARBA00008749"/>
    </source>
</evidence>
<sequence>MFSGVLELSFWGYFAVTLVLTHLTIISVTVYLHRHQAHRALELHPAVSHCFRFWLWLTTGIVTKEWAAVHRKHHAKCETAEDPHSPRTVGIHKVLWQGASLYREAARDPQVTEKYGHGTPDDWLERNLYTKHSYAGIVLMLFINLGLFGVAGLVIWAVQMHWIPFFAAGVINGLGHYWGYRNYEVADASTNLLPWGILIGGEELHNNHHAYGSSAKLSSKWYEFDIGWLYIRVLAALKLARVKKVAPKLLIQPGKQWVDVDTLRAVVAHRFRLLTAYGREVMAPVLQEEAAHFSGNALYRRARNWLLRHEALMDAKAQQELSAMLKDNQRLETVYRFRQQLQALWSQAWSSQEALLYALQEWCRQAEESGIKALQDFALSLRGYSLQQV</sequence>
<accession>Q3J7V1</accession>
<evidence type="ECO:0000256" key="7">
    <source>
        <dbReference type="ARBA" id="ARBA00023004"/>
    </source>
</evidence>
<dbReference type="eggNOG" id="COG1398">
    <property type="taxonomic scope" value="Bacteria"/>
</dbReference>
<keyword evidence="14" id="KW-1185">Reference proteome</keyword>
<feature type="domain" description="Transposase IS204/IS1001/IS1096/IS1165 DDE" evidence="12">
    <location>
        <begin position="279"/>
        <end position="383"/>
    </location>
</feature>
<dbReference type="STRING" id="323261.Noc_2642"/>
<dbReference type="AlphaFoldDB" id="Q3J7V1"/>
<dbReference type="InterPro" id="IPR015876">
    <property type="entry name" value="Acyl-CoA_DS"/>
</dbReference>
<gene>
    <name evidence="13" type="ordered locus">Noc_2642</name>
</gene>
<evidence type="ECO:0000256" key="4">
    <source>
        <dbReference type="ARBA" id="ARBA00022832"/>
    </source>
</evidence>
<dbReference type="InParanoid" id="Q3J7V1"/>
<reference evidence="14" key="1">
    <citation type="journal article" date="2006" name="Appl. Environ. Microbiol.">
        <title>Complete genome sequence of the marine, chemolithoautotrophic, ammonia-oxidizing bacterium Nitrosococcus oceani ATCC 19707.</title>
        <authorList>
            <person name="Klotz M.G."/>
            <person name="Arp D.J."/>
            <person name="Chain P.S.G."/>
            <person name="El-Sheikh A.F."/>
            <person name="Hauser L.J."/>
            <person name="Hommes N.G."/>
            <person name="Larimer F.W."/>
            <person name="Malfatti S.A."/>
            <person name="Norton J.M."/>
            <person name="Poret-Peterson A.T."/>
            <person name="Vergez L.M."/>
            <person name="Ward B.B."/>
        </authorList>
    </citation>
    <scope>NUCLEOTIDE SEQUENCE [LARGE SCALE GENOMIC DNA]</scope>
    <source>
        <strain evidence="14">ATCC 19707 / BCRC 17464 / NCIMB 11848 / C-107</strain>
    </source>
</reference>
<comment type="subcellular location">
    <subcellularLocation>
        <location evidence="1">Membrane</location>
        <topology evidence="1">Multi-pass membrane protein</topology>
    </subcellularLocation>
</comment>
<dbReference type="EMBL" id="CP000127">
    <property type="protein sequence ID" value="ABA59095.1"/>
    <property type="molecule type" value="Genomic_DNA"/>
</dbReference>
<name>Q3J7V1_NITOC</name>
<dbReference type="CDD" id="cd03505">
    <property type="entry name" value="Delta9-FADS-like"/>
    <property type="match status" value="1"/>
</dbReference>
<dbReference type="KEGG" id="noc:Noc_2642"/>
<comment type="similarity">
    <text evidence="2">Belongs to the fatty acid desaturase type 2 family.</text>
</comment>
<dbReference type="GO" id="GO:0006631">
    <property type="term" value="P:fatty acid metabolic process"/>
    <property type="evidence" value="ECO:0007669"/>
    <property type="project" value="UniProtKB-KW"/>
</dbReference>
<dbReference type="PANTHER" id="PTHR11351:SF33">
    <property type="entry name" value="DELTA-9 FATTY ACID DESATURASE, DESA"/>
    <property type="match status" value="1"/>
</dbReference>
<dbReference type="GO" id="GO:0016717">
    <property type="term" value="F:oxidoreductase activity, acting on paired donors, with oxidation of a pair of donors resulting in the reduction of molecular oxygen to two molecules of water"/>
    <property type="evidence" value="ECO:0007669"/>
    <property type="project" value="InterPro"/>
</dbReference>
<evidence type="ECO:0000256" key="6">
    <source>
        <dbReference type="ARBA" id="ARBA00023002"/>
    </source>
</evidence>
<evidence type="ECO:0000259" key="12">
    <source>
        <dbReference type="Pfam" id="PF01610"/>
    </source>
</evidence>
<dbReference type="HOGENOM" id="CLU_062181_0_0_6"/>
<evidence type="ECO:0000313" key="14">
    <source>
        <dbReference type="Proteomes" id="UP000006838"/>
    </source>
</evidence>
<evidence type="ECO:0000256" key="9">
    <source>
        <dbReference type="ARBA" id="ARBA00023136"/>
    </source>
</evidence>
<keyword evidence="9 10" id="KW-0472">Membrane</keyword>
<keyword evidence="6" id="KW-0560">Oxidoreductase</keyword>
<evidence type="ECO:0000256" key="1">
    <source>
        <dbReference type="ARBA" id="ARBA00004141"/>
    </source>
</evidence>